<dbReference type="EMBL" id="JACCJB010000017">
    <property type="protein sequence ID" value="KAF6220257.1"/>
    <property type="molecule type" value="Genomic_DNA"/>
</dbReference>
<comment type="caution">
    <text evidence="1">The sequence shown here is derived from an EMBL/GenBank/DDBJ whole genome shotgun (WGS) entry which is preliminary data.</text>
</comment>
<evidence type="ECO:0000313" key="1">
    <source>
        <dbReference type="EMBL" id="KAF6220257.1"/>
    </source>
</evidence>
<name>A0A8H6CB96_9LECA</name>
<sequence>MDHVLPALLKRLPILQSFSYVGPLSAKVLAAIVQVDSLRVLQVRNGDDVLKGPATPTPIVIIPWTDITLDWSALASLKGLQALEIGRLIRREARGLAKGVASLNLRRLRLSFWGWEYANINSSITMRSTAHTSALVMFLDTLTTLDLGGGQICRGLPSTLEHLVLIDKYRTWIPYLHQFIATAILPCENLEIPSTTINVSGRCHDTLTKMGLPAFHKIVGVSSWQQLSYDEEMEIPSGEVLQTNPYPKPLRNIVKTLDRVIAAAEGPGNYRMSMESVRERQFRSDAIIVRPCEEEHGPSAAERGPHAQDASVMDLAADFAALSLDETWWAHVLRSWGIWLEW</sequence>
<gene>
    <name evidence="1" type="ORF">HO133_003389</name>
</gene>
<evidence type="ECO:0000313" key="2">
    <source>
        <dbReference type="Proteomes" id="UP000593566"/>
    </source>
</evidence>
<accession>A0A8H6CB96</accession>
<organism evidence="1 2">
    <name type="scientific">Letharia lupina</name>
    <dbReference type="NCBI Taxonomy" id="560253"/>
    <lineage>
        <taxon>Eukaryota</taxon>
        <taxon>Fungi</taxon>
        <taxon>Dikarya</taxon>
        <taxon>Ascomycota</taxon>
        <taxon>Pezizomycotina</taxon>
        <taxon>Lecanoromycetes</taxon>
        <taxon>OSLEUM clade</taxon>
        <taxon>Lecanoromycetidae</taxon>
        <taxon>Lecanorales</taxon>
        <taxon>Lecanorineae</taxon>
        <taxon>Parmeliaceae</taxon>
        <taxon>Letharia</taxon>
    </lineage>
</organism>
<keyword evidence="2" id="KW-1185">Reference proteome</keyword>
<dbReference type="Proteomes" id="UP000593566">
    <property type="component" value="Unassembled WGS sequence"/>
</dbReference>
<dbReference type="RefSeq" id="XP_037149692.1">
    <property type="nucleotide sequence ID" value="XM_037294311.1"/>
</dbReference>
<protein>
    <submittedName>
        <fullName evidence="1">Uncharacterized protein</fullName>
    </submittedName>
</protein>
<dbReference type="AlphaFoldDB" id="A0A8H6CB96"/>
<reference evidence="1 2" key="1">
    <citation type="journal article" date="2020" name="Genomics">
        <title>Complete, high-quality genomes from long-read metagenomic sequencing of two wolf lichen thalli reveals enigmatic genome architecture.</title>
        <authorList>
            <person name="McKenzie S.K."/>
            <person name="Walston R.F."/>
            <person name="Allen J.L."/>
        </authorList>
    </citation>
    <scope>NUCLEOTIDE SEQUENCE [LARGE SCALE GENOMIC DNA]</scope>
    <source>
        <strain evidence="1">WasteWater1</strain>
    </source>
</reference>
<proteinExistence type="predicted"/>
<dbReference type="GeneID" id="59331800"/>